<feature type="compositionally biased region" description="Low complexity" evidence="1">
    <location>
        <begin position="43"/>
        <end position="58"/>
    </location>
</feature>
<organism evidence="2 3">
    <name type="scientific">Loa loa</name>
    <name type="common">Eye worm</name>
    <name type="synonym">Filaria loa</name>
    <dbReference type="NCBI Taxonomy" id="7209"/>
    <lineage>
        <taxon>Eukaryota</taxon>
        <taxon>Metazoa</taxon>
        <taxon>Ecdysozoa</taxon>
        <taxon>Nematoda</taxon>
        <taxon>Chromadorea</taxon>
        <taxon>Rhabditida</taxon>
        <taxon>Spirurina</taxon>
        <taxon>Spiruromorpha</taxon>
        <taxon>Filarioidea</taxon>
        <taxon>Onchocercidae</taxon>
        <taxon>Loa</taxon>
    </lineage>
</organism>
<feature type="compositionally biased region" description="Polar residues" evidence="1">
    <location>
        <begin position="32"/>
        <end position="42"/>
    </location>
</feature>
<name>A0A1I7VRZ8_LOALO</name>
<accession>A0A1I7VRZ8</accession>
<reference evidence="2" key="1">
    <citation type="submission" date="2012-04" db="EMBL/GenBank/DDBJ databases">
        <title>The Genome Sequence of Loa loa.</title>
        <authorList>
            <consortium name="The Broad Institute Genome Sequencing Platform"/>
            <consortium name="Broad Institute Genome Sequencing Center for Infectious Disease"/>
            <person name="Nutman T.B."/>
            <person name="Fink D.L."/>
            <person name="Russ C."/>
            <person name="Young S."/>
            <person name="Zeng Q."/>
            <person name="Gargeya S."/>
            <person name="Alvarado L."/>
            <person name="Berlin A."/>
            <person name="Chapman S.B."/>
            <person name="Chen Z."/>
            <person name="Freedman E."/>
            <person name="Gellesch M."/>
            <person name="Goldberg J."/>
            <person name="Griggs A."/>
            <person name="Gujja S."/>
            <person name="Heilman E.R."/>
            <person name="Heiman D."/>
            <person name="Howarth C."/>
            <person name="Mehta T."/>
            <person name="Neiman D."/>
            <person name="Pearson M."/>
            <person name="Roberts A."/>
            <person name="Saif S."/>
            <person name="Shea T."/>
            <person name="Shenoy N."/>
            <person name="Sisk P."/>
            <person name="Stolte C."/>
            <person name="Sykes S."/>
            <person name="White J."/>
            <person name="Yandava C."/>
            <person name="Haas B."/>
            <person name="Henn M.R."/>
            <person name="Nusbaum C."/>
            <person name="Birren B."/>
        </authorList>
    </citation>
    <scope>NUCLEOTIDE SEQUENCE [LARGE SCALE GENOMIC DNA]</scope>
</reference>
<protein>
    <submittedName>
        <fullName evidence="3">NR LBD domain-containing protein</fullName>
    </submittedName>
</protein>
<dbReference type="Proteomes" id="UP000095285">
    <property type="component" value="Unassembled WGS sequence"/>
</dbReference>
<feature type="region of interest" description="Disordered" evidence="1">
    <location>
        <begin position="1"/>
        <end position="67"/>
    </location>
</feature>
<evidence type="ECO:0000313" key="2">
    <source>
        <dbReference type="Proteomes" id="UP000095285"/>
    </source>
</evidence>
<keyword evidence="2" id="KW-1185">Reference proteome</keyword>
<evidence type="ECO:0000256" key="1">
    <source>
        <dbReference type="SAM" id="MobiDB-lite"/>
    </source>
</evidence>
<evidence type="ECO:0000313" key="3">
    <source>
        <dbReference type="WBParaSite" id="EN70_5601"/>
    </source>
</evidence>
<sequence length="291" mass="32463">MSRTIAYRGHSHSAREYSHSAQPRNMSDDLTEASSTGHLATDSSNPSISNSSLLHSLPDSQRESLASMSNTVPTLSNIAYPQGICQLFDDLHQRSTVTYSPITARKVVMPSTEVFSSRSSLYTSQIPLPPLVHPISQRMQEPALNVYLSNGNAISQGNPIIQTSVSPQVSQPQFDHFPCVSRPINPLHEQPLYQHFSETADLFQPENGWAQDYEILLDLVTTEPEDLGPNHMIRAMLVLARIMNLVANIIREDQIFNGDFLDPLQLALEQFRQNAVEYCNANEFSSVPEDQ</sequence>
<proteinExistence type="predicted"/>
<reference evidence="3" key="2">
    <citation type="submission" date="2016-11" db="UniProtKB">
        <authorList>
            <consortium name="WormBaseParasite"/>
        </authorList>
    </citation>
    <scope>IDENTIFICATION</scope>
</reference>
<dbReference type="WBParaSite" id="EN70_5601">
    <property type="protein sequence ID" value="EN70_5601"/>
    <property type="gene ID" value="EN70_5601"/>
</dbReference>
<dbReference type="AlphaFoldDB" id="A0A1I7VRZ8"/>